<evidence type="ECO:0000313" key="3">
    <source>
        <dbReference type="Proteomes" id="UP000054562"/>
    </source>
</evidence>
<dbReference type="InterPro" id="IPR016024">
    <property type="entry name" value="ARM-type_fold"/>
</dbReference>
<dbReference type="SUPFAM" id="SSF56112">
    <property type="entry name" value="Protein kinase-like (PK-like)"/>
    <property type="match status" value="1"/>
</dbReference>
<dbReference type="InterPro" id="IPR021133">
    <property type="entry name" value="HEAT_type_2"/>
</dbReference>
<dbReference type="InterPro" id="IPR011989">
    <property type="entry name" value="ARM-like"/>
</dbReference>
<dbReference type="InterPro" id="IPR011009">
    <property type="entry name" value="Kinase-like_dom_sf"/>
</dbReference>
<name>A0A0L1IEL4_PLAFA</name>
<dbReference type="GO" id="GO:0016301">
    <property type="term" value="F:kinase activity"/>
    <property type="evidence" value="ECO:0007669"/>
    <property type="project" value="UniProtKB-KW"/>
</dbReference>
<feature type="repeat" description="HEAT" evidence="1">
    <location>
        <begin position="571"/>
        <end position="609"/>
    </location>
</feature>
<protein>
    <submittedName>
        <fullName evidence="2">Other/SCY1 protein kinase</fullName>
    </submittedName>
</protein>
<accession>A0A0L1IEL4</accession>
<organism evidence="2 3">
    <name type="scientific">Plasmodium falciparum IGH-CR14</name>
    <dbReference type="NCBI Taxonomy" id="580059"/>
    <lineage>
        <taxon>Eukaryota</taxon>
        <taxon>Sar</taxon>
        <taxon>Alveolata</taxon>
        <taxon>Apicomplexa</taxon>
        <taxon>Aconoidasida</taxon>
        <taxon>Haemosporida</taxon>
        <taxon>Plasmodiidae</taxon>
        <taxon>Plasmodium</taxon>
        <taxon>Plasmodium (Laverania)</taxon>
    </lineage>
</organism>
<evidence type="ECO:0000256" key="1">
    <source>
        <dbReference type="PROSITE-ProRule" id="PRU00103"/>
    </source>
</evidence>
<keyword evidence="2" id="KW-0418">Kinase</keyword>
<dbReference type="Gene3D" id="1.10.510.10">
    <property type="entry name" value="Transferase(Phosphotransferase) domain 1"/>
    <property type="match status" value="1"/>
</dbReference>
<dbReference type="AlphaFoldDB" id="A0A0L1IEL4"/>
<dbReference type="InterPro" id="IPR051177">
    <property type="entry name" value="CIK-Related_Protein"/>
</dbReference>
<dbReference type="PANTHER" id="PTHR12984:SF3">
    <property type="entry name" value="N-TERMINAL KINASE-LIKE PROTEIN"/>
    <property type="match status" value="1"/>
</dbReference>
<dbReference type="SUPFAM" id="SSF48371">
    <property type="entry name" value="ARM repeat"/>
    <property type="match status" value="1"/>
</dbReference>
<evidence type="ECO:0000313" key="2">
    <source>
        <dbReference type="EMBL" id="KNG78066.1"/>
    </source>
</evidence>
<proteinExistence type="predicted"/>
<reference evidence="3" key="2">
    <citation type="submission" date="2015-07" db="EMBL/GenBank/DDBJ databases">
        <title>The genome sequence of Plasmodium falciparum IGH-CR14.</title>
        <authorList>
            <consortium name="The Broad Institute Genome Sequencing Platform"/>
            <person name="Volkman S.K."/>
            <person name="Neafsey D.E."/>
            <person name="Dash A.P."/>
            <person name="Chitnis C.E."/>
            <person name="Hartl D.L."/>
            <person name="Young S.K."/>
            <person name="Kodira C.D."/>
            <person name="Zeng Q."/>
            <person name="Koehrsen M."/>
            <person name="Godfrey P."/>
            <person name="Alvarado L."/>
            <person name="Berlin A."/>
            <person name="Borenstein D."/>
            <person name="Chen Z."/>
            <person name="Engels R."/>
            <person name="Freedman E."/>
            <person name="Gellesch M."/>
            <person name="Goldberg J."/>
            <person name="Griggs A."/>
            <person name="Gujja S."/>
            <person name="Heiman D."/>
            <person name="Hepburn T."/>
            <person name="Howarth C."/>
            <person name="Jen D."/>
            <person name="Larson L."/>
            <person name="Lewis B."/>
            <person name="Mehta T."/>
            <person name="Park D."/>
            <person name="Pearson M."/>
            <person name="Roberts A."/>
            <person name="Saif S."/>
            <person name="Shea T."/>
            <person name="Shenoy N."/>
            <person name="Sisk P."/>
            <person name="Stolte C."/>
            <person name="Sykes S."/>
            <person name="Walk T."/>
            <person name="White J."/>
            <person name="Yandava C."/>
            <person name="Wirth D.F."/>
            <person name="Nusbaum C."/>
            <person name="Birren B."/>
        </authorList>
    </citation>
    <scope>NUCLEOTIDE SEQUENCE [LARGE SCALE GENOMIC DNA]</scope>
    <source>
        <strain evidence="3">IGH-CR14</strain>
    </source>
</reference>
<dbReference type="FunFam" id="1.25.10.10:FF:000486">
    <property type="entry name" value="SCY1 protein kinase"/>
    <property type="match status" value="1"/>
</dbReference>
<keyword evidence="2" id="KW-0808">Transferase</keyword>
<sequence length="851" mass="100457">MLQYFVNKLFGDLPSSFNYMIGKKIEYDIKISYYEIYEGHDKNGEEVCVFIYEKNNKETSFVKRYIKNHLSYSKKLIHPNILKVLDTYENEKRIYIVTEKCVPLIYEKIKSDPIWGLYEIMRCIHFINSCNYIHGLINPLSIFVNSKGRWKLSNFDCIHEKNMSICNIYNDIKDHIFCSYGYKINIPNNIHSTYIDCNGLILLMIWSYKKYICSTGSMNDEYMFYENGKNNSNNVMRNMSKVDGLKMGSEKNDALFTFGNNIYNKNNVHNNTCSMMNYLSSDPYSITFPIFNVNYKKDKMEYIPHNLHKIYDMLNTYNCVEIDLNKILNDENLKNNNHIVRTMLFLTEIHMRSKIEKSIFLDNLFKHIDNISLDVKVQMILPELCKNIDIFENYIKCLKIILHISKDIPSDEFEKMVYGPIFLKCFHLTDRTVRYVLLEYFPFLEKHLNNNHMNEIYKPYIYGFMDNNMSIKNETIKNFIYVFPKLKTNIRSGALNMLLENLKENDGCIKTNSIICIAKISKHIITDKQNILENVFQVGMHDISVQTKLATLHSIKYTYDQFCVKKFVSNILPMVTRSMIDDNMEIRFCAFDVLESLMVDLKKELLLEEKEQKDNQMDDPQKSYNFIDKIKGIIKNKGDFQDNLNEITKSGAPLQTGGDLKKRNEFIGDTNNIMEHIHINGDESTYLDKKNIFNDNRKNNVDYSQFDNINNDQFFVDTWNPNNIDYHISLPKENMKEENKSPQFISDTNLFNNNNIQNNVTLKEQIKEERPLPLHNNNNNNNMNWGATNIKNNDSVHREDKNHNFFKSTGESRMIDKRYKNKINMDIDNFFDEFDLSKENNTPKVKLSSLQ</sequence>
<reference evidence="3" key="1">
    <citation type="submission" date="2015-07" db="EMBL/GenBank/DDBJ databases">
        <title>Annotation of Plasmodium falciparum IGH-CR14.</title>
        <authorList>
            <consortium name="The Broad Institute Genome Sequencing Platform"/>
            <person name="Volkman S.K."/>
            <person name="Neafsey D.E."/>
            <person name="Dash A.P."/>
            <person name="Chitnis C.E."/>
            <person name="Hartl D.L."/>
            <person name="Young S.K."/>
            <person name="Zeng Q."/>
            <person name="Koehrsen M."/>
            <person name="Alvarado L."/>
            <person name="Berlin A."/>
            <person name="Borenstein D."/>
            <person name="Chapman S.B."/>
            <person name="Chen Z."/>
            <person name="Engels R."/>
            <person name="Freedman E."/>
            <person name="Gellesch M."/>
            <person name="Goldberg J."/>
            <person name="Griggs A."/>
            <person name="Gujja S."/>
            <person name="Heilman E.R."/>
            <person name="Heiman D.I."/>
            <person name="Howarth C."/>
            <person name="Jen D."/>
            <person name="Larson L."/>
            <person name="Mehta T."/>
            <person name="Neiman D."/>
            <person name="Park D."/>
            <person name="Pearson M."/>
            <person name="Roberts A."/>
            <person name="Saif S."/>
            <person name="Shea T."/>
            <person name="Shenoy N."/>
            <person name="Sisk P."/>
            <person name="Stolte C."/>
            <person name="Sykes S."/>
            <person name="Walk T."/>
            <person name="White J."/>
            <person name="Yandava C."/>
            <person name="Haas B."/>
            <person name="Henn M.R."/>
            <person name="Nusbaum C."/>
            <person name="Birren B."/>
        </authorList>
    </citation>
    <scope>NUCLEOTIDE SEQUENCE [LARGE SCALE GENOMIC DNA]</scope>
    <source>
        <strain evidence="3">IGH-CR14</strain>
    </source>
</reference>
<gene>
    <name evidence="2" type="ORF">PFMG_04289</name>
</gene>
<dbReference type="PROSITE" id="PS50077">
    <property type="entry name" value="HEAT_REPEAT"/>
    <property type="match status" value="1"/>
</dbReference>
<dbReference type="OrthoDB" id="447103at2759"/>
<dbReference type="Gene3D" id="3.30.200.20">
    <property type="entry name" value="Phosphorylase Kinase, domain 1"/>
    <property type="match status" value="1"/>
</dbReference>
<dbReference type="EMBL" id="GG665445">
    <property type="protein sequence ID" value="KNG78066.1"/>
    <property type="molecule type" value="Genomic_DNA"/>
</dbReference>
<dbReference type="Gene3D" id="1.25.10.10">
    <property type="entry name" value="Leucine-rich Repeat Variant"/>
    <property type="match status" value="1"/>
</dbReference>
<dbReference type="PANTHER" id="PTHR12984">
    <property type="entry name" value="SCY1-RELATED S/T PROTEIN KINASE-LIKE"/>
    <property type="match status" value="1"/>
</dbReference>
<dbReference type="Proteomes" id="UP000054562">
    <property type="component" value="Unassembled WGS sequence"/>
</dbReference>